<dbReference type="InterPro" id="IPR009279">
    <property type="entry name" value="Portal_Mu"/>
</dbReference>
<dbReference type="Proteomes" id="UP000325536">
    <property type="component" value="Chromosome"/>
</dbReference>
<keyword evidence="2" id="KW-1185">Reference proteome</keyword>
<gene>
    <name evidence="1" type="ORF">D0T90_02540</name>
</gene>
<evidence type="ECO:0000313" key="1">
    <source>
        <dbReference type="EMBL" id="QEY23515.1"/>
    </source>
</evidence>
<accession>A0A5P3MR25</accession>
<protein>
    <submittedName>
        <fullName evidence="1">DUF935 family protein</fullName>
    </submittedName>
</protein>
<sequence length="501" mass="55434">MKKPHFKLKTPAGKVALNADNLTAHIAAAQRFMGVGGFGGWLPNPDPVLKKLDKDIAVYRELLSDPIVAGHVRRRKAAVAGMDWRLDDDSVAPKTAEAVAALFDGLDLYRLINQILDAALFGYQPIEVVWRQDKLWLPSEIEAKPQEWFHFDDEGRLHFSRYFSDGNEPLPDYKFLCPTQNASYTNPYGTGDLASVYWPTVFKRGGLKFWAEFAEKFGAPWIIGKEPRSNTPADTDKLLDALEQLIGNAVASIPNDSSVEIKEAAGKQGSADVYDRFIRYCRSEIAIALLGQDQTTEKDTNHASATAGLEVTQDIRDSDCRIVESCLNELIGWVCDLNFGTDEVRPKFVLFEESEGGKEQAERDQILTACGVRLSESYWKRAYNLSDEDIAVVGNVETPEHSDGLKTATPLDFAETEHFADAGMVIDTLTPDAGRLNAQSQALTAALMADLQQGETAENLLDRLAAAYPNMDDTALQEELARLIFLSELVGRIEAAEELVQ</sequence>
<evidence type="ECO:0000313" key="2">
    <source>
        <dbReference type="Proteomes" id="UP000325536"/>
    </source>
</evidence>
<dbReference type="RefSeq" id="WP_126325854.1">
    <property type="nucleotide sequence ID" value="NZ_CP031699.1"/>
</dbReference>
<organism evidence="1 2">
    <name type="scientific">Neisseria animalis</name>
    <dbReference type="NCBI Taxonomy" id="492"/>
    <lineage>
        <taxon>Bacteria</taxon>
        <taxon>Pseudomonadati</taxon>
        <taxon>Pseudomonadota</taxon>
        <taxon>Betaproteobacteria</taxon>
        <taxon>Neisseriales</taxon>
        <taxon>Neisseriaceae</taxon>
        <taxon>Neisseria</taxon>
    </lineage>
</organism>
<name>A0A5P3MR25_NEIAN</name>
<dbReference type="EMBL" id="CP031699">
    <property type="protein sequence ID" value="QEY23515.1"/>
    <property type="molecule type" value="Genomic_DNA"/>
</dbReference>
<proteinExistence type="predicted"/>
<dbReference type="KEGG" id="naq:D0T90_02540"/>
<reference evidence="1 2" key="1">
    <citation type="submission" date="2018-08" db="EMBL/GenBank/DDBJ databases">
        <title>Neisseria animalis ATCC 49930 complete genome.</title>
        <authorList>
            <person name="Veseli I.A."/>
            <person name="Mascarenhas dos Santos A.C."/>
            <person name="Buttler R."/>
            <person name="Pombert J.-F."/>
        </authorList>
    </citation>
    <scope>NUCLEOTIDE SEQUENCE [LARGE SCALE GENOMIC DNA]</scope>
    <source>
        <strain evidence="1 2">ATCC 49930</strain>
    </source>
</reference>
<dbReference type="Pfam" id="PF06074">
    <property type="entry name" value="Portal_Mu"/>
    <property type="match status" value="1"/>
</dbReference>
<dbReference type="AlphaFoldDB" id="A0A5P3MR25"/>